<dbReference type="RefSeq" id="WP_095415791.1">
    <property type="nucleotide sequence ID" value="NZ_CP018477.1"/>
</dbReference>
<reference evidence="2 3" key="1">
    <citation type="journal article" name="Front. Microbiol.">
        <title>Sugar Metabolism of the First Thermophilic Planctomycete Thermogutta terrifontis: Comparative Genomic and Transcriptomic Approaches.</title>
        <authorList>
            <person name="Elcheninov A.G."/>
            <person name="Menzel P."/>
            <person name="Gudbergsdottir S.R."/>
            <person name="Slesarev A.I."/>
            <person name="Kadnikov V.V."/>
            <person name="Krogh A."/>
            <person name="Bonch-Osmolovskaya E.A."/>
            <person name="Peng X."/>
            <person name="Kublanov I.V."/>
        </authorList>
    </citation>
    <scope>NUCLEOTIDE SEQUENCE [LARGE SCALE GENOMIC DNA]</scope>
    <source>
        <strain evidence="2 3">R1</strain>
    </source>
</reference>
<gene>
    <name evidence="2" type="ORF">THTE_3263</name>
</gene>
<sequence length="142" mass="15089">MTPKNIKIATVSGFVVCAIGLVFSAGCCATCYHRSGPLVGMARPGAVYPEEEPGVYHSGPLAGLFHLLGIGRGYPCDGCGPRYWGDWGGERAGCEACDEYGQWIGPPVHHPVARPRALEQPPCEECQKTNQPEVVPPAPAQD</sequence>
<accession>A0A286RIR8</accession>
<evidence type="ECO:0000256" key="1">
    <source>
        <dbReference type="SAM" id="MobiDB-lite"/>
    </source>
</evidence>
<dbReference type="OrthoDB" id="264177at2"/>
<dbReference type="AlphaFoldDB" id="A0A286RIR8"/>
<dbReference type="EMBL" id="CP018477">
    <property type="protein sequence ID" value="ASV75865.1"/>
    <property type="molecule type" value="Genomic_DNA"/>
</dbReference>
<evidence type="ECO:0000313" key="2">
    <source>
        <dbReference type="EMBL" id="ASV75865.1"/>
    </source>
</evidence>
<evidence type="ECO:0000313" key="3">
    <source>
        <dbReference type="Proteomes" id="UP000215086"/>
    </source>
</evidence>
<organism evidence="2 3">
    <name type="scientific">Thermogutta terrifontis</name>
    <dbReference type="NCBI Taxonomy" id="1331910"/>
    <lineage>
        <taxon>Bacteria</taxon>
        <taxon>Pseudomonadati</taxon>
        <taxon>Planctomycetota</taxon>
        <taxon>Planctomycetia</taxon>
        <taxon>Pirellulales</taxon>
        <taxon>Thermoguttaceae</taxon>
        <taxon>Thermogutta</taxon>
    </lineage>
</organism>
<dbReference type="KEGG" id="ttf:THTE_3263"/>
<dbReference type="PROSITE" id="PS51257">
    <property type="entry name" value="PROKAR_LIPOPROTEIN"/>
    <property type="match status" value="1"/>
</dbReference>
<keyword evidence="3" id="KW-1185">Reference proteome</keyword>
<proteinExistence type="predicted"/>
<name>A0A286RIR8_9BACT</name>
<dbReference type="Proteomes" id="UP000215086">
    <property type="component" value="Chromosome"/>
</dbReference>
<protein>
    <submittedName>
        <fullName evidence="2">Uncharacterized protein</fullName>
    </submittedName>
</protein>
<feature type="region of interest" description="Disordered" evidence="1">
    <location>
        <begin position="120"/>
        <end position="142"/>
    </location>
</feature>